<accession>A0A380WRM8</accession>
<dbReference type="Pfam" id="PF14196">
    <property type="entry name" value="ATC_hydrolase"/>
    <property type="match status" value="1"/>
</dbReference>
<proteinExistence type="predicted"/>
<sequence>MTEHAIRAEKLAAELDSAFRNRADLYRLMLDELAVELGDAKAEEILVRAIEKRGREVAVLAFSSFGPNDARAIGEAFLAVSPDGGRMYPTDVERSDQHIAFKVKRCPLKDAWVGAGVGDDRLATLCRIAGAFDRGLFEATGIRFDNVTWTPGHGSGCCHICLTDRDA</sequence>
<protein>
    <recommendedName>
        <fullName evidence="3">L-2-amino-thiazoline-4-carboxylic acid hydrolase</fullName>
    </recommendedName>
</protein>
<dbReference type="Proteomes" id="UP000254701">
    <property type="component" value="Unassembled WGS sequence"/>
</dbReference>
<dbReference type="OrthoDB" id="5454254at2"/>
<gene>
    <name evidence="1" type="ORF">NCTC10684_04787</name>
</gene>
<name>A0A380WRM8_AMIAI</name>
<evidence type="ECO:0000313" key="1">
    <source>
        <dbReference type="EMBL" id="SUU91518.1"/>
    </source>
</evidence>
<organism evidence="1 2">
    <name type="scientific">Aminobacter aminovorans</name>
    <name type="common">Chelatobacter heintzii</name>
    <dbReference type="NCBI Taxonomy" id="83263"/>
    <lineage>
        <taxon>Bacteria</taxon>
        <taxon>Pseudomonadati</taxon>
        <taxon>Pseudomonadota</taxon>
        <taxon>Alphaproteobacteria</taxon>
        <taxon>Hyphomicrobiales</taxon>
        <taxon>Phyllobacteriaceae</taxon>
        <taxon>Aminobacter</taxon>
    </lineage>
</organism>
<dbReference type="InterPro" id="IPR026002">
    <property type="entry name" value="ATC_hydrolase-like"/>
</dbReference>
<dbReference type="AlphaFoldDB" id="A0A380WRM8"/>
<dbReference type="RefSeq" id="WP_115733368.1">
    <property type="nucleotide sequence ID" value="NZ_BAAAVY010000004.1"/>
</dbReference>
<dbReference type="EMBL" id="UFSM01000001">
    <property type="protein sequence ID" value="SUU91518.1"/>
    <property type="molecule type" value="Genomic_DNA"/>
</dbReference>
<evidence type="ECO:0000313" key="2">
    <source>
        <dbReference type="Proteomes" id="UP000254701"/>
    </source>
</evidence>
<reference evidence="1 2" key="1">
    <citation type="submission" date="2018-06" db="EMBL/GenBank/DDBJ databases">
        <authorList>
            <consortium name="Pathogen Informatics"/>
            <person name="Doyle S."/>
        </authorList>
    </citation>
    <scope>NUCLEOTIDE SEQUENCE [LARGE SCALE GENOMIC DNA]</scope>
    <source>
        <strain evidence="1 2">NCTC10684</strain>
    </source>
</reference>
<evidence type="ECO:0008006" key="3">
    <source>
        <dbReference type="Google" id="ProtNLM"/>
    </source>
</evidence>